<protein>
    <recommendedName>
        <fullName evidence="4">Integral membrane protein</fullName>
    </recommendedName>
</protein>
<gene>
    <name evidence="2" type="ORF">VSR33_27065</name>
</gene>
<dbReference type="Proteomes" id="UP001390669">
    <property type="component" value="Unassembled WGS sequence"/>
</dbReference>
<dbReference type="EMBL" id="JAYMRW010000013">
    <property type="protein sequence ID" value="MEM5451148.1"/>
    <property type="molecule type" value="Genomic_DNA"/>
</dbReference>
<evidence type="ECO:0000313" key="3">
    <source>
        <dbReference type="Proteomes" id="UP001390669"/>
    </source>
</evidence>
<keyword evidence="1" id="KW-0472">Membrane</keyword>
<feature type="transmembrane region" description="Helical" evidence="1">
    <location>
        <begin position="91"/>
        <end position="110"/>
    </location>
</feature>
<accession>A0ABU9SIF9</accession>
<evidence type="ECO:0000256" key="1">
    <source>
        <dbReference type="SAM" id="Phobius"/>
    </source>
</evidence>
<reference evidence="2 3" key="1">
    <citation type="submission" date="2024-01" db="EMBL/GenBank/DDBJ databases">
        <title>The diversity of rhizobia nodulating Mimosa spp. in eleven states of Brazil covering several biomes is determined by host plant, location, and edaphic factors.</title>
        <authorList>
            <person name="Rouws L."/>
            <person name="Barauna A."/>
            <person name="Beukes C."/>
            <person name="De Faria S.M."/>
            <person name="Gross E."/>
            <person name="Dos Reis Junior F.B."/>
            <person name="Simon M."/>
            <person name="Maluk M."/>
            <person name="Odee D.W."/>
            <person name="Kenicer G."/>
            <person name="Young J.P.W."/>
            <person name="Reis V.M."/>
            <person name="Zilli J."/>
            <person name="James E.K."/>
        </authorList>
    </citation>
    <scope>NUCLEOTIDE SEQUENCE [LARGE SCALE GENOMIC DNA]</scope>
    <source>
        <strain evidence="2 3">JPY164</strain>
    </source>
</reference>
<comment type="caution">
    <text evidence="2">The sequence shown here is derived from an EMBL/GenBank/DDBJ whole genome shotgun (WGS) entry which is preliminary data.</text>
</comment>
<evidence type="ECO:0008006" key="4">
    <source>
        <dbReference type="Google" id="ProtNLM"/>
    </source>
</evidence>
<proteinExistence type="predicted"/>
<sequence>MNYGSGSPTKRARGGHEVLSGFRADAGDLVSRAGRPFKRSVVAVCCWILIETPLELSGSISSSALLAVLVSKALVCLTGFAAIARVRFTRHVFVFICAASVLAVVPALPLEYAHSAAIALVSTVECVAKAACVVLFAIGSSNYPKRA</sequence>
<feature type="transmembrane region" description="Helical" evidence="1">
    <location>
        <begin position="116"/>
        <end position="138"/>
    </location>
</feature>
<name>A0ABU9SIF9_9BURK</name>
<keyword evidence="1" id="KW-1133">Transmembrane helix</keyword>
<feature type="transmembrane region" description="Helical" evidence="1">
    <location>
        <begin position="64"/>
        <end position="84"/>
    </location>
</feature>
<keyword evidence="3" id="KW-1185">Reference proteome</keyword>
<evidence type="ECO:0000313" key="2">
    <source>
        <dbReference type="EMBL" id="MEM5451148.1"/>
    </source>
</evidence>
<dbReference type="RefSeq" id="WP_406953451.1">
    <property type="nucleotide sequence ID" value="NZ_JAYMRW010000013.1"/>
</dbReference>
<organism evidence="2 3">
    <name type="scientific">Paraburkholderia guartelaensis</name>
    <dbReference type="NCBI Taxonomy" id="2546446"/>
    <lineage>
        <taxon>Bacteria</taxon>
        <taxon>Pseudomonadati</taxon>
        <taxon>Pseudomonadota</taxon>
        <taxon>Betaproteobacteria</taxon>
        <taxon>Burkholderiales</taxon>
        <taxon>Burkholderiaceae</taxon>
        <taxon>Paraburkholderia</taxon>
    </lineage>
</organism>
<keyword evidence="1" id="KW-0812">Transmembrane</keyword>